<feature type="non-terminal residue" evidence="1">
    <location>
        <position position="1"/>
    </location>
</feature>
<protein>
    <submittedName>
        <fullName evidence="1">Uncharacterized protein</fullName>
    </submittedName>
</protein>
<sequence length="80" mass="9174">NEKNLPSSIDISANIIQSNPFISTETVNLKINDIKSSIHIDNEQIEDNNSNIEERLYIVHPNGDTFSECYEVTYEFDPEN</sequence>
<comment type="caution">
    <text evidence="1">The sequence shown here is derived from an EMBL/GenBank/DDBJ whole genome shotgun (WGS) entry which is preliminary data.</text>
</comment>
<reference evidence="1" key="1">
    <citation type="submission" date="2021-02" db="EMBL/GenBank/DDBJ databases">
        <authorList>
            <person name="Nowell W R."/>
        </authorList>
    </citation>
    <scope>NUCLEOTIDE SEQUENCE</scope>
</reference>
<accession>A0A8S3A7V3</accession>
<gene>
    <name evidence="1" type="ORF">GIL414_LOCUS42282</name>
    <name evidence="2" type="ORF">GIL414_LOCUS44713</name>
</gene>
<dbReference type="EMBL" id="CAJOBJ010122115">
    <property type="protein sequence ID" value="CAF4681055.1"/>
    <property type="molecule type" value="Genomic_DNA"/>
</dbReference>
<evidence type="ECO:0000313" key="2">
    <source>
        <dbReference type="EMBL" id="CAF4740748.1"/>
    </source>
</evidence>
<evidence type="ECO:0000313" key="3">
    <source>
        <dbReference type="Proteomes" id="UP000681720"/>
    </source>
</evidence>
<proteinExistence type="predicted"/>
<feature type="non-terminal residue" evidence="1">
    <location>
        <position position="80"/>
    </location>
</feature>
<evidence type="ECO:0000313" key="1">
    <source>
        <dbReference type="EMBL" id="CAF4681055.1"/>
    </source>
</evidence>
<dbReference type="AlphaFoldDB" id="A0A8S3A7V3"/>
<organism evidence="1 3">
    <name type="scientific">Rotaria magnacalcarata</name>
    <dbReference type="NCBI Taxonomy" id="392030"/>
    <lineage>
        <taxon>Eukaryota</taxon>
        <taxon>Metazoa</taxon>
        <taxon>Spiralia</taxon>
        <taxon>Gnathifera</taxon>
        <taxon>Rotifera</taxon>
        <taxon>Eurotatoria</taxon>
        <taxon>Bdelloidea</taxon>
        <taxon>Philodinida</taxon>
        <taxon>Philodinidae</taxon>
        <taxon>Rotaria</taxon>
    </lineage>
</organism>
<dbReference type="EMBL" id="CAJOBJ010135666">
    <property type="protein sequence ID" value="CAF4740748.1"/>
    <property type="molecule type" value="Genomic_DNA"/>
</dbReference>
<dbReference type="Proteomes" id="UP000681720">
    <property type="component" value="Unassembled WGS sequence"/>
</dbReference>
<name>A0A8S3A7V3_9BILA</name>